<dbReference type="InterPro" id="IPR019734">
    <property type="entry name" value="TPR_rpt"/>
</dbReference>
<dbReference type="PROSITE" id="PS50005">
    <property type="entry name" value="TPR"/>
    <property type="match status" value="2"/>
</dbReference>
<dbReference type="SUPFAM" id="SSF48452">
    <property type="entry name" value="TPR-like"/>
    <property type="match status" value="1"/>
</dbReference>
<reference evidence="1" key="1">
    <citation type="submission" date="2018-06" db="EMBL/GenBank/DDBJ databases">
        <authorList>
            <person name="Zhirakovskaya E."/>
        </authorList>
    </citation>
    <scope>NUCLEOTIDE SEQUENCE</scope>
</reference>
<organism evidence="1">
    <name type="scientific">hydrothermal vent metagenome</name>
    <dbReference type="NCBI Taxonomy" id="652676"/>
    <lineage>
        <taxon>unclassified sequences</taxon>
        <taxon>metagenomes</taxon>
        <taxon>ecological metagenomes</taxon>
    </lineage>
</organism>
<dbReference type="EMBL" id="UOGG01000012">
    <property type="protein sequence ID" value="VAX27000.1"/>
    <property type="molecule type" value="Genomic_DNA"/>
</dbReference>
<accession>A0A3B1CWF1</accession>
<dbReference type="InterPro" id="IPR011990">
    <property type="entry name" value="TPR-like_helical_dom_sf"/>
</dbReference>
<dbReference type="SMART" id="SM00028">
    <property type="entry name" value="TPR"/>
    <property type="match status" value="3"/>
</dbReference>
<name>A0A3B1CWF1_9ZZZZ</name>
<dbReference type="Gene3D" id="1.25.40.10">
    <property type="entry name" value="Tetratricopeptide repeat domain"/>
    <property type="match status" value="1"/>
</dbReference>
<protein>
    <submittedName>
        <fullName evidence="1">Uncharacterized protein</fullName>
    </submittedName>
</protein>
<dbReference type="AlphaFoldDB" id="A0A3B1CWF1"/>
<evidence type="ECO:0000313" key="1">
    <source>
        <dbReference type="EMBL" id="VAX27000.1"/>
    </source>
</evidence>
<proteinExistence type="predicted"/>
<sequence length="235" mass="26036">MTELSVAELQDKLKLLRVQKDIGGEIATLRSLGSAFQKNRQFTKAVSCLGSALKLSRNNADLPARALAHAHLGCAYWEMAQLEKALTQFKQALEILKQFPDQAGQTGLLTLMGISCWRKCKWEDGLAFFEEVRDLRQADAQAGVPERAKNSTAFFSGALERAVVTLENRVRLGRGQGNALKTLQPLFALIPLYLFTARKSETDVLLSEAASLADQLHKNDIQSAILKLKVLIARW</sequence>
<gene>
    <name evidence="1" type="ORF">MNBD_NITROSPINAE05-824</name>
</gene>
<dbReference type="Pfam" id="PF13424">
    <property type="entry name" value="TPR_12"/>
    <property type="match status" value="1"/>
</dbReference>